<reference evidence="2 3" key="1">
    <citation type="journal article" date="2023" name="Mol. Biol. Evol.">
        <title>Genomics of Secondarily Temperate Adaptation in the Only Non-Antarctic Icefish.</title>
        <authorList>
            <person name="Rivera-Colon A.G."/>
            <person name="Rayamajhi N."/>
            <person name="Minhas B.F."/>
            <person name="Madrigal G."/>
            <person name="Bilyk K.T."/>
            <person name="Yoon V."/>
            <person name="Hune M."/>
            <person name="Gregory S."/>
            <person name="Cheng C.H.C."/>
            <person name="Catchen J.M."/>
        </authorList>
    </citation>
    <scope>NUCLEOTIDE SEQUENCE [LARGE SCALE GENOMIC DNA]</scope>
    <source>
        <tissue evidence="2">White muscle</tissue>
    </source>
</reference>
<evidence type="ECO:0000313" key="2">
    <source>
        <dbReference type="EMBL" id="KAK5923427.1"/>
    </source>
</evidence>
<dbReference type="EMBL" id="JAURVH010001521">
    <property type="protein sequence ID" value="KAK5923427.1"/>
    <property type="molecule type" value="Genomic_DNA"/>
</dbReference>
<evidence type="ECO:0000256" key="1">
    <source>
        <dbReference type="SAM" id="MobiDB-lite"/>
    </source>
</evidence>
<feature type="region of interest" description="Disordered" evidence="1">
    <location>
        <begin position="49"/>
        <end position="78"/>
    </location>
</feature>
<protein>
    <submittedName>
        <fullName evidence="2">Uncharacterized protein</fullName>
    </submittedName>
</protein>
<gene>
    <name evidence="2" type="ORF">CgunFtcFv8_000399</name>
</gene>
<proteinExistence type="predicted"/>
<dbReference type="Proteomes" id="UP001331515">
    <property type="component" value="Unassembled WGS sequence"/>
</dbReference>
<feature type="compositionally biased region" description="Basic residues" evidence="1">
    <location>
        <begin position="69"/>
        <end position="78"/>
    </location>
</feature>
<accession>A0AAN8DHR1</accession>
<sequence length="78" mass="8891">MTKLCGYHFKGTDADHALPVLTDRGRCGDIGRPIFSSFTSLPFQQHLTFNRPHAQPPPHRGGKQETRQRRTVNKKPPR</sequence>
<comment type="caution">
    <text evidence="2">The sequence shown here is derived from an EMBL/GenBank/DDBJ whole genome shotgun (WGS) entry which is preliminary data.</text>
</comment>
<keyword evidence="3" id="KW-1185">Reference proteome</keyword>
<organism evidence="2 3">
    <name type="scientific">Champsocephalus gunnari</name>
    <name type="common">Mackerel icefish</name>
    <dbReference type="NCBI Taxonomy" id="52237"/>
    <lineage>
        <taxon>Eukaryota</taxon>
        <taxon>Metazoa</taxon>
        <taxon>Chordata</taxon>
        <taxon>Craniata</taxon>
        <taxon>Vertebrata</taxon>
        <taxon>Euteleostomi</taxon>
        <taxon>Actinopterygii</taxon>
        <taxon>Neopterygii</taxon>
        <taxon>Teleostei</taxon>
        <taxon>Neoteleostei</taxon>
        <taxon>Acanthomorphata</taxon>
        <taxon>Eupercaria</taxon>
        <taxon>Perciformes</taxon>
        <taxon>Notothenioidei</taxon>
        <taxon>Channichthyidae</taxon>
        <taxon>Champsocephalus</taxon>
    </lineage>
</organism>
<dbReference type="AlphaFoldDB" id="A0AAN8DHR1"/>
<evidence type="ECO:0000313" key="3">
    <source>
        <dbReference type="Proteomes" id="UP001331515"/>
    </source>
</evidence>
<name>A0AAN8DHR1_CHAGU</name>